<dbReference type="InterPro" id="IPR050731">
    <property type="entry name" value="HRD1_E3_ubiq-ligases"/>
</dbReference>
<feature type="region of interest" description="Disordered" evidence="5">
    <location>
        <begin position="435"/>
        <end position="467"/>
    </location>
</feature>
<dbReference type="AlphaFoldDB" id="A0A4Z1EDH4"/>
<dbReference type="OrthoDB" id="8062037at2759"/>
<keyword evidence="1" id="KW-0479">Metal-binding</keyword>
<organism evidence="7 8">
    <name type="scientific">Botrytis tulipae</name>
    <dbReference type="NCBI Taxonomy" id="87230"/>
    <lineage>
        <taxon>Eukaryota</taxon>
        <taxon>Fungi</taxon>
        <taxon>Dikarya</taxon>
        <taxon>Ascomycota</taxon>
        <taxon>Pezizomycotina</taxon>
        <taxon>Leotiomycetes</taxon>
        <taxon>Helotiales</taxon>
        <taxon>Sclerotiniaceae</taxon>
        <taxon>Botrytis</taxon>
    </lineage>
</organism>
<dbReference type="SUPFAM" id="SSF57850">
    <property type="entry name" value="RING/U-box"/>
    <property type="match status" value="1"/>
</dbReference>
<keyword evidence="8" id="KW-1185">Reference proteome</keyword>
<evidence type="ECO:0000256" key="2">
    <source>
        <dbReference type="ARBA" id="ARBA00022771"/>
    </source>
</evidence>
<evidence type="ECO:0000259" key="6">
    <source>
        <dbReference type="PROSITE" id="PS50089"/>
    </source>
</evidence>
<feature type="domain" description="RING-type" evidence="6">
    <location>
        <begin position="209"/>
        <end position="258"/>
    </location>
</feature>
<dbReference type="PROSITE" id="PS50089">
    <property type="entry name" value="ZF_RING_2"/>
    <property type="match status" value="1"/>
</dbReference>
<keyword evidence="2 4" id="KW-0863">Zinc-finger</keyword>
<evidence type="ECO:0000256" key="4">
    <source>
        <dbReference type="PROSITE-ProRule" id="PRU00175"/>
    </source>
</evidence>
<dbReference type="InterPro" id="IPR001841">
    <property type="entry name" value="Znf_RING"/>
</dbReference>
<evidence type="ECO:0000313" key="7">
    <source>
        <dbReference type="EMBL" id="TGO07411.1"/>
    </source>
</evidence>
<keyword evidence="3" id="KW-0862">Zinc</keyword>
<sequence length="467" mass="54157">MCLTLTLKYLACGHEESYVRPCGRDGIRCNMMSAHTCNLRAEVCRDCWMLPDFRQAAGYQPEEAMTENDVARYQAWNLTAETQDLQAHLHSLPLPNLLNQYAHFYSTKTVVFDLLNQSALGVLDEIVHHHLVPAFQARIINGENIPLADRIQTLNIRQILVLNYALADASQALDDDDWRIAMGYRVFINFDNSRHFTRLEDLQAVTDDCGICRNPLNHHDEGEMNHAVVETTCNHMFHEGCLERWFVSSARGDCPMCRRLLRETELPQIPTRLETDGTFPEWLTILNRCIRPVIPRPERITLQGLIRLQLAVRDARAALVTAREEYMIADRSVRIATEAIDTRVFVPLEDLHTFQDRLLESAANIEEQDFRDYQYSLRQHQRTRLMRENVLRDWLHRRQEKDHAYDLAQSRYYAAARALEMAWDVVTTRVVEEVEEAERAEDSDDSDSSDAGERAIERRMMNNLSIN</sequence>
<name>A0A4Z1EDH4_9HELO</name>
<dbReference type="EMBL" id="PQXH01000278">
    <property type="protein sequence ID" value="TGO07411.1"/>
    <property type="molecule type" value="Genomic_DNA"/>
</dbReference>
<accession>A0A4Z1EDH4</accession>
<dbReference type="Gene3D" id="3.30.40.10">
    <property type="entry name" value="Zinc/RING finger domain, C3HC4 (zinc finger)"/>
    <property type="match status" value="1"/>
</dbReference>
<dbReference type="GO" id="GO:0012505">
    <property type="term" value="C:endomembrane system"/>
    <property type="evidence" value="ECO:0007669"/>
    <property type="project" value="TreeGrafter"/>
</dbReference>
<evidence type="ECO:0000256" key="5">
    <source>
        <dbReference type="SAM" id="MobiDB-lite"/>
    </source>
</evidence>
<feature type="compositionally biased region" description="Basic and acidic residues" evidence="5">
    <location>
        <begin position="451"/>
        <end position="460"/>
    </location>
</feature>
<protein>
    <recommendedName>
        <fullName evidence="6">RING-type domain-containing protein</fullName>
    </recommendedName>
</protein>
<evidence type="ECO:0000256" key="1">
    <source>
        <dbReference type="ARBA" id="ARBA00022723"/>
    </source>
</evidence>
<proteinExistence type="predicted"/>
<dbReference type="SMART" id="SM00184">
    <property type="entry name" value="RING"/>
    <property type="match status" value="1"/>
</dbReference>
<evidence type="ECO:0000313" key="8">
    <source>
        <dbReference type="Proteomes" id="UP000297777"/>
    </source>
</evidence>
<evidence type="ECO:0000256" key="3">
    <source>
        <dbReference type="ARBA" id="ARBA00022833"/>
    </source>
</evidence>
<dbReference type="Proteomes" id="UP000297777">
    <property type="component" value="Unassembled WGS sequence"/>
</dbReference>
<comment type="caution">
    <text evidence="7">The sequence shown here is derived from an EMBL/GenBank/DDBJ whole genome shotgun (WGS) entry which is preliminary data.</text>
</comment>
<gene>
    <name evidence="7" type="ORF">BTUL_0279g00060</name>
</gene>
<dbReference type="PANTHER" id="PTHR22763">
    <property type="entry name" value="RING ZINC FINGER PROTEIN"/>
    <property type="match status" value="1"/>
</dbReference>
<feature type="compositionally biased region" description="Acidic residues" evidence="5">
    <location>
        <begin position="435"/>
        <end position="450"/>
    </location>
</feature>
<dbReference type="InterPro" id="IPR013083">
    <property type="entry name" value="Znf_RING/FYVE/PHD"/>
</dbReference>
<dbReference type="GO" id="GO:0061630">
    <property type="term" value="F:ubiquitin protein ligase activity"/>
    <property type="evidence" value="ECO:0007669"/>
    <property type="project" value="TreeGrafter"/>
</dbReference>
<dbReference type="GO" id="GO:0008270">
    <property type="term" value="F:zinc ion binding"/>
    <property type="evidence" value="ECO:0007669"/>
    <property type="project" value="UniProtKB-KW"/>
</dbReference>
<reference evidence="7 8" key="1">
    <citation type="submission" date="2017-12" db="EMBL/GenBank/DDBJ databases">
        <title>Comparative genomics of Botrytis spp.</title>
        <authorList>
            <person name="Valero-Jimenez C.A."/>
            <person name="Tapia P."/>
            <person name="Veloso J."/>
            <person name="Silva-Moreno E."/>
            <person name="Staats M."/>
            <person name="Valdes J.H."/>
            <person name="Van Kan J.A.L."/>
        </authorList>
    </citation>
    <scope>NUCLEOTIDE SEQUENCE [LARGE SCALE GENOMIC DNA]</scope>
    <source>
        <strain evidence="7 8">Bt9001</strain>
    </source>
</reference>
<dbReference type="GO" id="GO:0043161">
    <property type="term" value="P:proteasome-mediated ubiquitin-dependent protein catabolic process"/>
    <property type="evidence" value="ECO:0007669"/>
    <property type="project" value="TreeGrafter"/>
</dbReference>
<dbReference type="Pfam" id="PF13639">
    <property type="entry name" value="zf-RING_2"/>
    <property type="match status" value="1"/>
</dbReference>